<sequence length="630" mass="68699">MCGIAGIVDLKAAREIDRAALQRMADALAHRGPDAEGLHIAPGVGLAHRRLIVIDREGGAQPFHASGADGVLVYNGEIYNYQALAARLRTEGVALSTRSDTEVLAEGIARHGLDYIKELRGMFAFGFWSEARGELLLARDRLGEKPLYYALSADAFLVFASEIAALAASGLVALDFDHEALADYFFYGFIPDPKSVYRTVRKLPPGSTLTVRRGEAPQIRRYWRPDFAARTGEGFEAAQTGLLDGFDEAVRLQMIADEPLGAFLSGGVDSSAVVASMAQAGGVVRTCTIGFNEKNHDERPFARLVAERYASEHDETLATIDAAALIDPVAAAYGEPFADPSALPTYLLCRQARARMTVALTGDGADELFAGYRRHAFHLLEERIRRLAPQSLRRAIFGAAGTLYPKLDGAPRPLRLRTTLQALALDGSTAYARAMAANLPERMDRLLSDDFKHSSADYAPENVVAAAMRGLDHPLDAAQAADLGVWLPGRMLTKLDRAAMSVSLETRAPFLDHVLVEWACGAPPEHRRAGGEGKRALKAALRARLSDAILRRRKQGFSPPVAAWLRRRKGPLDTFLSSRAWRESGLFDARKVEALARAHRAGRLDAGQELWTVLMFDAFLRAVRPARARA</sequence>
<comment type="similarity">
    <text evidence="2">Belongs to the asparagine synthetase family.</text>
</comment>
<dbReference type="CDD" id="cd01991">
    <property type="entry name" value="Asn_synthase_B_C"/>
    <property type="match status" value="1"/>
</dbReference>
<keyword evidence="5 9" id="KW-0067">ATP-binding</keyword>
<dbReference type="InterPro" id="IPR029055">
    <property type="entry name" value="Ntn_hydrolases_N"/>
</dbReference>
<name>A0A239PNU8_9PROT</name>
<dbReference type="GO" id="GO:0005524">
    <property type="term" value="F:ATP binding"/>
    <property type="evidence" value="ECO:0007669"/>
    <property type="project" value="UniProtKB-KW"/>
</dbReference>
<accession>A0A239PNU8</accession>
<evidence type="ECO:0000313" key="13">
    <source>
        <dbReference type="Proteomes" id="UP000198346"/>
    </source>
</evidence>
<dbReference type="Pfam" id="PF00733">
    <property type="entry name" value="Asn_synthase"/>
    <property type="match status" value="1"/>
</dbReference>
<dbReference type="InterPro" id="IPR033738">
    <property type="entry name" value="AsnB_N"/>
</dbReference>
<dbReference type="InterPro" id="IPR014729">
    <property type="entry name" value="Rossmann-like_a/b/a_fold"/>
</dbReference>
<dbReference type="GO" id="GO:0005829">
    <property type="term" value="C:cytosol"/>
    <property type="evidence" value="ECO:0007669"/>
    <property type="project" value="TreeGrafter"/>
</dbReference>
<dbReference type="SUPFAM" id="SSF52402">
    <property type="entry name" value="Adenine nucleotide alpha hydrolases-like"/>
    <property type="match status" value="1"/>
</dbReference>
<evidence type="ECO:0000256" key="7">
    <source>
        <dbReference type="ARBA" id="ARBA00048741"/>
    </source>
</evidence>
<dbReference type="CDD" id="cd00712">
    <property type="entry name" value="AsnB"/>
    <property type="match status" value="1"/>
</dbReference>
<dbReference type="PANTHER" id="PTHR43284">
    <property type="entry name" value="ASPARAGINE SYNTHETASE (GLUTAMINE-HYDROLYZING)"/>
    <property type="match status" value="1"/>
</dbReference>
<dbReference type="PIRSF" id="PIRSF001589">
    <property type="entry name" value="Asn_synthetase_glu-h"/>
    <property type="match status" value="1"/>
</dbReference>
<evidence type="ECO:0000313" key="12">
    <source>
        <dbReference type="EMBL" id="SNT71955.1"/>
    </source>
</evidence>
<dbReference type="InterPro" id="IPR006426">
    <property type="entry name" value="Asn_synth_AEB"/>
</dbReference>
<dbReference type="NCBIfam" id="TIGR01536">
    <property type="entry name" value="asn_synth_AEB"/>
    <property type="match status" value="1"/>
</dbReference>
<feature type="domain" description="Glutamine amidotransferase type-2" evidence="11">
    <location>
        <begin position="2"/>
        <end position="214"/>
    </location>
</feature>
<feature type="site" description="Important for beta-aspartyl-AMP intermediate formation" evidence="10">
    <location>
        <position position="363"/>
    </location>
</feature>
<organism evidence="12 13">
    <name type="scientific">Amphiplicatus metriothermophilus</name>
    <dbReference type="NCBI Taxonomy" id="1519374"/>
    <lineage>
        <taxon>Bacteria</taxon>
        <taxon>Pseudomonadati</taxon>
        <taxon>Pseudomonadota</taxon>
        <taxon>Alphaproteobacteria</taxon>
        <taxon>Parvularculales</taxon>
        <taxon>Parvularculaceae</taxon>
        <taxon>Amphiplicatus</taxon>
    </lineage>
</organism>
<keyword evidence="8" id="KW-0061">Asparagine biosynthesis</keyword>
<evidence type="ECO:0000256" key="8">
    <source>
        <dbReference type="PIRSR" id="PIRSR001589-1"/>
    </source>
</evidence>
<dbReference type="Proteomes" id="UP000198346">
    <property type="component" value="Unassembled WGS sequence"/>
</dbReference>
<dbReference type="SUPFAM" id="SSF56235">
    <property type="entry name" value="N-terminal nucleophile aminohydrolases (Ntn hydrolases)"/>
    <property type="match status" value="1"/>
</dbReference>
<dbReference type="AlphaFoldDB" id="A0A239PNU8"/>
<evidence type="ECO:0000256" key="4">
    <source>
        <dbReference type="ARBA" id="ARBA00022741"/>
    </source>
</evidence>
<dbReference type="Pfam" id="PF13537">
    <property type="entry name" value="GATase_7"/>
    <property type="match status" value="1"/>
</dbReference>
<dbReference type="EMBL" id="FZQA01000002">
    <property type="protein sequence ID" value="SNT71955.1"/>
    <property type="molecule type" value="Genomic_DNA"/>
</dbReference>
<evidence type="ECO:0000256" key="10">
    <source>
        <dbReference type="PIRSR" id="PIRSR001589-3"/>
    </source>
</evidence>
<evidence type="ECO:0000256" key="2">
    <source>
        <dbReference type="ARBA" id="ARBA00005752"/>
    </source>
</evidence>
<evidence type="ECO:0000259" key="11">
    <source>
        <dbReference type="PROSITE" id="PS51278"/>
    </source>
</evidence>
<evidence type="ECO:0000256" key="9">
    <source>
        <dbReference type="PIRSR" id="PIRSR001589-2"/>
    </source>
</evidence>
<feature type="binding site" evidence="9">
    <location>
        <position position="100"/>
    </location>
    <ligand>
        <name>L-glutamine</name>
        <dbReference type="ChEBI" id="CHEBI:58359"/>
    </ligand>
</feature>
<evidence type="ECO:0000256" key="1">
    <source>
        <dbReference type="ARBA" id="ARBA00005187"/>
    </source>
</evidence>
<dbReference type="InterPro" id="IPR017932">
    <property type="entry name" value="GATase_2_dom"/>
</dbReference>
<dbReference type="Gene3D" id="3.40.50.620">
    <property type="entry name" value="HUPs"/>
    <property type="match status" value="2"/>
</dbReference>
<dbReference type="OrthoDB" id="9763290at2"/>
<protein>
    <recommendedName>
        <fullName evidence="3">asparagine synthase (glutamine-hydrolyzing)</fullName>
        <ecNumber evidence="3">6.3.5.4</ecNumber>
    </recommendedName>
</protein>
<dbReference type="GO" id="GO:0006529">
    <property type="term" value="P:asparagine biosynthetic process"/>
    <property type="evidence" value="ECO:0007669"/>
    <property type="project" value="UniProtKB-KW"/>
</dbReference>
<dbReference type="RefSeq" id="WP_089411499.1">
    <property type="nucleotide sequence ID" value="NZ_FZQA01000002.1"/>
</dbReference>
<keyword evidence="13" id="KW-1185">Reference proteome</keyword>
<dbReference type="GO" id="GO:0004066">
    <property type="term" value="F:asparagine synthase (glutamine-hydrolyzing) activity"/>
    <property type="evidence" value="ECO:0007669"/>
    <property type="project" value="UniProtKB-EC"/>
</dbReference>
<dbReference type="Gene3D" id="3.60.20.10">
    <property type="entry name" value="Glutamine Phosphoribosylpyrophosphate, subunit 1, domain 1"/>
    <property type="match status" value="1"/>
</dbReference>
<comment type="catalytic activity">
    <reaction evidence="7">
        <text>L-aspartate + L-glutamine + ATP + H2O = L-asparagine + L-glutamate + AMP + diphosphate + H(+)</text>
        <dbReference type="Rhea" id="RHEA:12228"/>
        <dbReference type="ChEBI" id="CHEBI:15377"/>
        <dbReference type="ChEBI" id="CHEBI:15378"/>
        <dbReference type="ChEBI" id="CHEBI:29985"/>
        <dbReference type="ChEBI" id="CHEBI:29991"/>
        <dbReference type="ChEBI" id="CHEBI:30616"/>
        <dbReference type="ChEBI" id="CHEBI:33019"/>
        <dbReference type="ChEBI" id="CHEBI:58048"/>
        <dbReference type="ChEBI" id="CHEBI:58359"/>
        <dbReference type="ChEBI" id="CHEBI:456215"/>
        <dbReference type="EC" id="6.3.5.4"/>
    </reaction>
</comment>
<dbReference type="PROSITE" id="PS51278">
    <property type="entry name" value="GATASE_TYPE_2"/>
    <property type="match status" value="1"/>
</dbReference>
<dbReference type="PANTHER" id="PTHR43284:SF1">
    <property type="entry name" value="ASPARAGINE SYNTHETASE"/>
    <property type="match status" value="1"/>
</dbReference>
<evidence type="ECO:0000256" key="3">
    <source>
        <dbReference type="ARBA" id="ARBA00012737"/>
    </source>
</evidence>
<dbReference type="InterPro" id="IPR001962">
    <property type="entry name" value="Asn_synthase"/>
</dbReference>
<evidence type="ECO:0000256" key="6">
    <source>
        <dbReference type="ARBA" id="ARBA00022962"/>
    </source>
</evidence>
<dbReference type="InterPro" id="IPR051786">
    <property type="entry name" value="ASN_synthetase/amidase"/>
</dbReference>
<keyword evidence="8" id="KW-0028">Amino-acid biosynthesis</keyword>
<gene>
    <name evidence="12" type="ORF">SAMN06297382_0977</name>
</gene>
<keyword evidence="6 8" id="KW-0315">Glutamine amidotransferase</keyword>
<feature type="binding site" evidence="9">
    <location>
        <position position="289"/>
    </location>
    <ligand>
        <name>ATP</name>
        <dbReference type="ChEBI" id="CHEBI:30616"/>
    </ligand>
</feature>
<proteinExistence type="inferred from homology"/>
<dbReference type="EC" id="6.3.5.4" evidence="3"/>
<comment type="pathway">
    <text evidence="1">Amino-acid biosynthesis; L-asparagine biosynthesis; L-asparagine from L-aspartate (L-Gln route): step 1/1.</text>
</comment>
<reference evidence="12 13" key="1">
    <citation type="submission" date="2017-07" db="EMBL/GenBank/DDBJ databases">
        <authorList>
            <person name="Sun Z.S."/>
            <person name="Albrecht U."/>
            <person name="Echele G."/>
            <person name="Lee C.C."/>
        </authorList>
    </citation>
    <scope>NUCLEOTIDE SEQUENCE [LARGE SCALE GENOMIC DNA]</scope>
    <source>
        <strain evidence="12 13">CGMCC 1.12710</strain>
    </source>
</reference>
<keyword evidence="4 9" id="KW-0547">Nucleotide-binding</keyword>
<feature type="active site" description="For GATase activity" evidence="8">
    <location>
        <position position="2"/>
    </location>
</feature>
<evidence type="ECO:0000256" key="5">
    <source>
        <dbReference type="ARBA" id="ARBA00022840"/>
    </source>
</evidence>